<evidence type="ECO:0000313" key="8">
    <source>
        <dbReference type="EMBL" id="KAD2393813.1"/>
    </source>
</evidence>
<dbReference type="EMBL" id="SZYD01000019">
    <property type="protein sequence ID" value="KAD2393813.1"/>
    <property type="molecule type" value="Genomic_DNA"/>
</dbReference>
<evidence type="ECO:0000256" key="5">
    <source>
        <dbReference type="ARBA" id="ARBA00023136"/>
    </source>
</evidence>
<evidence type="ECO:0000313" key="9">
    <source>
        <dbReference type="Proteomes" id="UP000326396"/>
    </source>
</evidence>
<evidence type="ECO:0000256" key="3">
    <source>
        <dbReference type="ARBA" id="ARBA00022692"/>
    </source>
</evidence>
<comment type="subcellular location">
    <subcellularLocation>
        <location evidence="1">Membrane</location>
        <topology evidence="1">Multi-pass membrane protein</topology>
    </subcellularLocation>
</comment>
<evidence type="ECO:0000256" key="6">
    <source>
        <dbReference type="SAM" id="Phobius"/>
    </source>
</evidence>
<feature type="transmembrane region" description="Helical" evidence="6">
    <location>
        <begin position="232"/>
        <end position="253"/>
    </location>
</feature>
<feature type="transmembrane region" description="Helical" evidence="6">
    <location>
        <begin position="70"/>
        <end position="95"/>
    </location>
</feature>
<dbReference type="InterPro" id="IPR044991">
    <property type="entry name" value="TET_plant"/>
</dbReference>
<protein>
    <recommendedName>
        <fullName evidence="7">Pectinesterase inhibitor domain-containing protein</fullName>
    </recommendedName>
</protein>
<dbReference type="OrthoDB" id="664300at2759"/>
<name>A0A5N6LNL1_9ASTR</name>
<keyword evidence="9" id="KW-1185">Reference proteome</keyword>
<dbReference type="CDD" id="cd15800">
    <property type="entry name" value="PMEI-like_2"/>
    <property type="match status" value="1"/>
</dbReference>
<dbReference type="Proteomes" id="UP000326396">
    <property type="component" value="Linkage Group LG9"/>
</dbReference>
<dbReference type="InterPro" id="IPR006501">
    <property type="entry name" value="Pectinesterase_inhib_dom"/>
</dbReference>
<proteinExistence type="inferred from homology"/>
<reference evidence="8 9" key="1">
    <citation type="submission" date="2019-05" db="EMBL/GenBank/DDBJ databases">
        <title>Mikania micrantha, genome provides insights into the molecular mechanism of rapid growth.</title>
        <authorList>
            <person name="Liu B."/>
        </authorList>
    </citation>
    <scope>NUCLEOTIDE SEQUENCE [LARGE SCALE GENOMIC DNA]</scope>
    <source>
        <strain evidence="8">NLD-2019</strain>
        <tissue evidence="8">Leaf</tissue>
    </source>
</reference>
<evidence type="ECO:0000256" key="2">
    <source>
        <dbReference type="ARBA" id="ARBA00006840"/>
    </source>
</evidence>
<organism evidence="8 9">
    <name type="scientific">Mikania micrantha</name>
    <name type="common">bitter vine</name>
    <dbReference type="NCBI Taxonomy" id="192012"/>
    <lineage>
        <taxon>Eukaryota</taxon>
        <taxon>Viridiplantae</taxon>
        <taxon>Streptophyta</taxon>
        <taxon>Embryophyta</taxon>
        <taxon>Tracheophyta</taxon>
        <taxon>Spermatophyta</taxon>
        <taxon>Magnoliopsida</taxon>
        <taxon>eudicotyledons</taxon>
        <taxon>Gunneridae</taxon>
        <taxon>Pentapetalae</taxon>
        <taxon>asterids</taxon>
        <taxon>campanulids</taxon>
        <taxon>Asterales</taxon>
        <taxon>Asteraceae</taxon>
        <taxon>Asteroideae</taxon>
        <taxon>Heliantheae alliance</taxon>
        <taxon>Eupatorieae</taxon>
        <taxon>Mikania</taxon>
    </lineage>
</organism>
<dbReference type="InterPro" id="IPR018499">
    <property type="entry name" value="Tetraspanin/Peripherin"/>
</dbReference>
<feature type="transmembrane region" description="Helical" evidence="6">
    <location>
        <begin position="265"/>
        <end position="284"/>
    </location>
</feature>
<feature type="domain" description="Pectinesterase inhibitor" evidence="7">
    <location>
        <begin position="318"/>
        <end position="467"/>
    </location>
</feature>
<dbReference type="InterPro" id="IPR035513">
    <property type="entry name" value="Invertase/methylesterase_inhib"/>
</dbReference>
<dbReference type="Pfam" id="PF04043">
    <property type="entry name" value="PMEI"/>
    <property type="match status" value="1"/>
</dbReference>
<dbReference type="NCBIfam" id="TIGR01614">
    <property type="entry name" value="PME_inhib"/>
    <property type="match status" value="1"/>
</dbReference>
<dbReference type="AlphaFoldDB" id="A0A5N6LNL1"/>
<keyword evidence="3 6" id="KW-0812">Transmembrane</keyword>
<comment type="similarity">
    <text evidence="2">Belongs to the tetraspanin (TM4SF) family.</text>
</comment>
<dbReference type="PANTHER" id="PTHR32191">
    <property type="entry name" value="TETRASPANIN-8-RELATED"/>
    <property type="match status" value="1"/>
</dbReference>
<dbReference type="Gene3D" id="1.20.140.40">
    <property type="entry name" value="Invertase/pectin methylesterase inhibitor family protein"/>
    <property type="match status" value="1"/>
</dbReference>
<evidence type="ECO:0000256" key="1">
    <source>
        <dbReference type="ARBA" id="ARBA00004141"/>
    </source>
</evidence>
<sequence length="472" mass="52050">MAVSNNIIATLNLIALLCSIPIITAGIWLASKTDNECIRWLRWPVLIVGILFLLLALTGFIGAYRNIQGLLAFYLFCNAALIIAGLILLILSFVVTRPSGEYSVAGRGYKEYRLMGYSKWLRDHITNSDNWGNIRACLASSSICRKMAQDSYSGAEFYASNMSPIQSGCCKPLSVCGYEYVNPIMWNNPNNPTGDVDCSIWNNDPNQLCYNCNSCKAGLLGSLRKEWRTANLILIIAVVGLICVYVIACSAYRNAQTVDIFRSYNHFPFMVTMAFYFKKVVAMLKHYQSFNDIKPPSTLPPLLETMAFAKPTLTLILVSANIIYVTCKNTHSAPTKPTPIGIKGTVPGQKADVANMVAKQMQAIEKKINEFNASLKKRTNKHKPSARSRECISECDEVFGAAIDDIKKTLDSLKSLNLVKANFDVSAVATNVDTCNDCFNEMVKGGDPEVKKFGDWVQKVTGDALAALQKAA</sequence>
<keyword evidence="5 6" id="KW-0472">Membrane</keyword>
<dbReference type="GO" id="GO:0016020">
    <property type="term" value="C:membrane"/>
    <property type="evidence" value="ECO:0007669"/>
    <property type="project" value="UniProtKB-SubCell"/>
</dbReference>
<feature type="transmembrane region" description="Helical" evidence="6">
    <location>
        <begin position="43"/>
        <end position="64"/>
    </location>
</feature>
<dbReference type="GO" id="GO:0004857">
    <property type="term" value="F:enzyme inhibitor activity"/>
    <property type="evidence" value="ECO:0007669"/>
    <property type="project" value="InterPro"/>
</dbReference>
<evidence type="ECO:0000256" key="4">
    <source>
        <dbReference type="ARBA" id="ARBA00022989"/>
    </source>
</evidence>
<dbReference type="SMART" id="SM00856">
    <property type="entry name" value="PMEI"/>
    <property type="match status" value="1"/>
</dbReference>
<dbReference type="GO" id="GO:0009734">
    <property type="term" value="P:auxin-activated signaling pathway"/>
    <property type="evidence" value="ECO:0007669"/>
    <property type="project" value="InterPro"/>
</dbReference>
<gene>
    <name evidence="8" type="ORF">E3N88_40790</name>
</gene>
<dbReference type="SUPFAM" id="SSF101148">
    <property type="entry name" value="Plant invertase/pectin methylesterase inhibitor"/>
    <property type="match status" value="1"/>
</dbReference>
<comment type="caution">
    <text evidence="8">The sequence shown here is derived from an EMBL/GenBank/DDBJ whole genome shotgun (WGS) entry which is preliminary data.</text>
</comment>
<dbReference type="Pfam" id="PF00335">
    <property type="entry name" value="Tetraspanin"/>
    <property type="match status" value="1"/>
</dbReference>
<feature type="transmembrane region" description="Helical" evidence="6">
    <location>
        <begin position="6"/>
        <end position="31"/>
    </location>
</feature>
<evidence type="ECO:0000259" key="7">
    <source>
        <dbReference type="SMART" id="SM00856"/>
    </source>
</evidence>
<accession>A0A5N6LNL1</accession>
<keyword evidence="4 6" id="KW-1133">Transmembrane helix</keyword>